<reference evidence="6 7" key="1">
    <citation type="journal article" date="2021" name="ISME Commun">
        <title>Automated analysis of genomic sequences facilitates high-throughput and comprehensive description of bacteria.</title>
        <authorList>
            <person name="Hitch T.C.A."/>
        </authorList>
    </citation>
    <scope>NUCLEOTIDE SEQUENCE [LARGE SCALE GENOMIC DNA]</scope>
    <source>
        <strain evidence="6 7">Sanger_109</strain>
    </source>
</reference>
<evidence type="ECO:0000256" key="2">
    <source>
        <dbReference type="SAM" id="MobiDB-lite"/>
    </source>
</evidence>
<dbReference type="Proteomes" id="UP001652442">
    <property type="component" value="Unassembled WGS sequence"/>
</dbReference>
<feature type="signal peptide" evidence="4">
    <location>
        <begin position="1"/>
        <end position="29"/>
    </location>
</feature>
<comment type="caution">
    <text evidence="6">The sequence shown here is derived from an EMBL/GenBank/DDBJ whole genome shotgun (WGS) entry which is preliminary data.</text>
</comment>
<evidence type="ECO:0000256" key="1">
    <source>
        <dbReference type="SAM" id="Coils"/>
    </source>
</evidence>
<keyword evidence="3" id="KW-0812">Transmembrane</keyword>
<dbReference type="PANTHER" id="PTHR34512:SF30">
    <property type="entry name" value="OUTER MEMBRANE PROTEIN ASSEMBLY FACTOR BAMB"/>
    <property type="match status" value="1"/>
</dbReference>
<dbReference type="Pfam" id="PF13360">
    <property type="entry name" value="PQQ_2"/>
    <property type="match status" value="1"/>
</dbReference>
<feature type="domain" description="BIG2" evidence="5">
    <location>
        <begin position="719"/>
        <end position="796"/>
    </location>
</feature>
<accession>A0ABT2TKJ8</accession>
<organism evidence="6 7">
    <name type="scientific">Brotonthovivens ammoniilytica</name>
    <dbReference type="NCBI Taxonomy" id="2981725"/>
    <lineage>
        <taxon>Bacteria</taxon>
        <taxon>Bacillati</taxon>
        <taxon>Bacillota</taxon>
        <taxon>Clostridia</taxon>
        <taxon>Lachnospirales</taxon>
        <taxon>Lachnospiraceae</taxon>
        <taxon>Brotonthovivens</taxon>
    </lineage>
</organism>
<dbReference type="InterPro" id="IPR002372">
    <property type="entry name" value="PQQ_rpt_dom"/>
</dbReference>
<keyword evidence="4" id="KW-0732">Signal</keyword>
<dbReference type="SUPFAM" id="SSF50998">
    <property type="entry name" value="Quinoprotein alcohol dehydrogenase-like"/>
    <property type="match status" value="1"/>
</dbReference>
<dbReference type="Gene3D" id="2.60.40.1080">
    <property type="match status" value="1"/>
</dbReference>
<dbReference type="SUPFAM" id="SSF49373">
    <property type="entry name" value="Invasin/intimin cell-adhesion fragments"/>
    <property type="match status" value="1"/>
</dbReference>
<keyword evidence="7" id="KW-1185">Reference proteome</keyword>
<keyword evidence="3" id="KW-1133">Transmembrane helix</keyword>
<dbReference type="RefSeq" id="WP_158425325.1">
    <property type="nucleotide sequence ID" value="NZ_JAOQJQ010000003.1"/>
</dbReference>
<dbReference type="PANTHER" id="PTHR34512">
    <property type="entry name" value="CELL SURFACE PROTEIN"/>
    <property type="match status" value="1"/>
</dbReference>
<keyword evidence="3" id="KW-0472">Membrane</keyword>
<dbReference type="EMBL" id="JAOQJQ010000003">
    <property type="protein sequence ID" value="MCU6762627.1"/>
    <property type="molecule type" value="Genomic_DNA"/>
</dbReference>
<dbReference type="Pfam" id="PF02368">
    <property type="entry name" value="Big_2"/>
    <property type="match status" value="1"/>
</dbReference>
<dbReference type="InterPro" id="IPR011047">
    <property type="entry name" value="Quinoprotein_ADH-like_sf"/>
</dbReference>
<feature type="transmembrane region" description="Helical" evidence="3">
    <location>
        <begin position="1241"/>
        <end position="1258"/>
    </location>
</feature>
<feature type="compositionally biased region" description="Low complexity" evidence="2">
    <location>
        <begin position="1202"/>
        <end position="1218"/>
    </location>
</feature>
<evidence type="ECO:0000256" key="3">
    <source>
        <dbReference type="SAM" id="Phobius"/>
    </source>
</evidence>
<feature type="region of interest" description="Disordered" evidence="2">
    <location>
        <begin position="1190"/>
        <end position="1236"/>
    </location>
</feature>
<gene>
    <name evidence="6" type="ORF">OCV88_09795</name>
</gene>
<evidence type="ECO:0000259" key="5">
    <source>
        <dbReference type="SMART" id="SM00635"/>
    </source>
</evidence>
<evidence type="ECO:0000256" key="4">
    <source>
        <dbReference type="SAM" id="SignalP"/>
    </source>
</evidence>
<name>A0ABT2TKJ8_9FIRM</name>
<protein>
    <submittedName>
        <fullName evidence="6">Ig-like domain-containing protein</fullName>
    </submittedName>
</protein>
<dbReference type="Gene3D" id="2.130.10.10">
    <property type="entry name" value="YVTN repeat-like/Quinoprotein amine dehydrogenase"/>
    <property type="match status" value="1"/>
</dbReference>
<dbReference type="InterPro" id="IPR008964">
    <property type="entry name" value="Invasin/intimin_cell_adhesion"/>
</dbReference>
<feature type="coiled-coil region" evidence="1">
    <location>
        <begin position="904"/>
        <end position="1012"/>
    </location>
</feature>
<dbReference type="InterPro" id="IPR003343">
    <property type="entry name" value="Big_2"/>
</dbReference>
<proteinExistence type="predicted"/>
<evidence type="ECO:0000313" key="6">
    <source>
        <dbReference type="EMBL" id="MCU6762627.1"/>
    </source>
</evidence>
<dbReference type="SMART" id="SM00635">
    <property type="entry name" value="BID_2"/>
    <property type="match status" value="1"/>
</dbReference>
<dbReference type="InterPro" id="IPR015943">
    <property type="entry name" value="WD40/YVTN_repeat-like_dom_sf"/>
</dbReference>
<keyword evidence="1" id="KW-0175">Coiled coil</keyword>
<sequence length="1267" mass="136680">MKRKAAGKLFSFLTAAVMGVSMIPATALAAETKSTDVDQEWYNFRNNQENNGVTDRPTPTSDLEAAQKWAVKYGSGWSAAPTPPLILDDYLYIGVGNKIIKIDKATGEKVDESDEMAGNVGYAMNPILYADGKLFVQIGSGRIQAVDYDTLTCAWTTEAVDSGQTVSPISYAEIDGEGYIYTGTWTAESRDGTFFCVSTDDDGVVNGVKEPEWKFVPSGSTKDTDTITYDPDLNATLDDEGSVAKRGFYWAGAYATDKYVAVGSDDGTGENDPTANGVFYTLNPKTGEIIDKISGIKGDIRTTVVYDNGHLYFCTKGGLMYKVDVDASGNLSNESYMDLGNQVTAAPIVYKNKIYVGVRGDGGQFDPDGGHFFAVIDNSGTLSADSLMYKLPIAGYPQAAALLSTANEDVDYDQDGKADGRVYLYFTYNAQPGGIYYTYDTPDQKEASKESKELFVPDEAQQQYCISTICADREGTLYYKNDSGYLMAVEANEAYLNNAVVTSEDGTTAAWDKAFDSRKSNYEVKLPTGSKQAVIKLDLIEGSSAAVNGTAYKNQAVVALGEDGTAEAAVTITKGEDSRTYTLKIACQSENADLSGLEVNNSNSAGDGIVDLSPEFASGNTEYTADITELNGIGTSEFWNVWPTAADNSSSVTVYPVENVDEDWLLEDGTVEGITRNGTTRYPVYPKDPSKTIKVRIDVTSENGKVTKSYHLTLLKKVDVTGVALNHTEYTMDLKDTLQLQAEITPADATYQTVKWYSSDEEVAVVDENGLVTPKKAGKTTITVITDDKSLTAACEVTVENRDLLAAQAVDDKIDAIGEVTLESKADIDVARAAYDALTDDQKALVTKYDTLTAAEKTYQELKDAADKEAADTAAAKAVDDKISAIGEVTLESKDAIEDARTAYDALTDDQKALVTNLADLEKAEEAYGVLALAQAKEDAKAEIENYKDMEDYRQAQQEELKEIIKEAQAVIDEAKDQDAVAQAAADAKAKMDQVKTDAQLAEDEIAAAEAKAVMDKIDGIGEVTLKSKTEINAARIAYDGLSDLAKSKVTNYEKLTAAESKYAALVKEQKPETVVDKESGISVEGKLIPDSKLVIEELKEADAPELLKAFESEDIAEILGAYEVSLENGGFNGSLKLIFTVGDEYNGRKVIIKHLTGDGSIDTYTEIVKDGKVSVTVDSLSPFMLALADDNSTADPGKTPGTDNQTNQTDTNGNNTDQDGKTENPDTSISPKTGDEQTPMFWTLFICAAGAGILVIARAKYRKETR</sequence>
<evidence type="ECO:0000313" key="7">
    <source>
        <dbReference type="Proteomes" id="UP001652442"/>
    </source>
</evidence>
<feature type="chain" id="PRO_5046821277" evidence="4">
    <location>
        <begin position="30"/>
        <end position="1267"/>
    </location>
</feature>